<dbReference type="GO" id="GO:0043531">
    <property type="term" value="F:ADP binding"/>
    <property type="evidence" value="ECO:0007669"/>
    <property type="project" value="InterPro"/>
</dbReference>
<dbReference type="Pfam" id="PF01582">
    <property type="entry name" value="TIR"/>
    <property type="match status" value="1"/>
</dbReference>
<name>A0A6L2N2P3_TANCI</name>
<organism evidence="5">
    <name type="scientific">Tanacetum cinerariifolium</name>
    <name type="common">Dalmatian daisy</name>
    <name type="synonym">Chrysanthemum cinerariifolium</name>
    <dbReference type="NCBI Taxonomy" id="118510"/>
    <lineage>
        <taxon>Eukaryota</taxon>
        <taxon>Viridiplantae</taxon>
        <taxon>Streptophyta</taxon>
        <taxon>Embryophyta</taxon>
        <taxon>Tracheophyta</taxon>
        <taxon>Spermatophyta</taxon>
        <taxon>Magnoliopsida</taxon>
        <taxon>eudicotyledons</taxon>
        <taxon>Gunneridae</taxon>
        <taxon>Pentapetalae</taxon>
        <taxon>asterids</taxon>
        <taxon>campanulids</taxon>
        <taxon>Asterales</taxon>
        <taxon>Asteraceae</taxon>
        <taxon>Asteroideae</taxon>
        <taxon>Anthemideae</taxon>
        <taxon>Anthemidinae</taxon>
        <taxon>Tanacetum</taxon>
    </lineage>
</organism>
<dbReference type="InterPro" id="IPR035897">
    <property type="entry name" value="Toll_tir_struct_dom_sf"/>
</dbReference>
<evidence type="ECO:0000259" key="4">
    <source>
        <dbReference type="PROSITE" id="PS50104"/>
    </source>
</evidence>
<dbReference type="FunFam" id="3.40.50.10140:FF:000007">
    <property type="entry name" value="Disease resistance protein (TIR-NBS-LRR class)"/>
    <property type="match status" value="1"/>
</dbReference>
<dbReference type="InterPro" id="IPR000157">
    <property type="entry name" value="TIR_dom"/>
</dbReference>
<dbReference type="SMART" id="SM00255">
    <property type="entry name" value="TIR"/>
    <property type="match status" value="1"/>
</dbReference>
<evidence type="ECO:0000256" key="2">
    <source>
        <dbReference type="ARBA" id="ARBA00023027"/>
    </source>
</evidence>
<feature type="coiled-coil region" evidence="3">
    <location>
        <begin position="128"/>
        <end position="160"/>
    </location>
</feature>
<dbReference type="Gene3D" id="3.40.50.10140">
    <property type="entry name" value="Toll/interleukin-1 receptor homology (TIR) domain"/>
    <property type="match status" value="1"/>
</dbReference>
<dbReference type="Gene3D" id="3.40.50.300">
    <property type="entry name" value="P-loop containing nucleotide triphosphate hydrolases"/>
    <property type="match status" value="1"/>
</dbReference>
<dbReference type="GO" id="GO:0006952">
    <property type="term" value="P:defense response"/>
    <property type="evidence" value="ECO:0007669"/>
    <property type="project" value="InterPro"/>
</dbReference>
<dbReference type="InterPro" id="IPR027417">
    <property type="entry name" value="P-loop_NTPase"/>
</dbReference>
<comment type="caution">
    <text evidence="5">The sequence shown here is derived from an EMBL/GenBank/DDBJ whole genome shotgun (WGS) entry which is preliminary data.</text>
</comment>
<protein>
    <submittedName>
        <fullName evidence="5">Toll/interleukin-1 receptor (TIR) domain-containing protein</fullName>
    </submittedName>
</protein>
<dbReference type="EMBL" id="BKCJ010008061">
    <property type="protein sequence ID" value="GEU80353.1"/>
    <property type="molecule type" value="Genomic_DNA"/>
</dbReference>
<keyword evidence="2" id="KW-0520">NAD</keyword>
<dbReference type="PANTHER" id="PTHR11017:SF585">
    <property type="entry name" value="TIR DOMAIN-CONTAINING PROTEIN"/>
    <property type="match status" value="1"/>
</dbReference>
<evidence type="ECO:0000256" key="1">
    <source>
        <dbReference type="ARBA" id="ARBA00022614"/>
    </source>
</evidence>
<accession>A0A6L2N2P3</accession>
<keyword evidence="5" id="KW-0675">Receptor</keyword>
<reference evidence="5" key="1">
    <citation type="journal article" date="2019" name="Sci. Rep.">
        <title>Draft genome of Tanacetum cinerariifolium, the natural source of mosquito coil.</title>
        <authorList>
            <person name="Yamashiro T."/>
            <person name="Shiraishi A."/>
            <person name="Satake H."/>
            <person name="Nakayama K."/>
        </authorList>
    </citation>
    <scope>NUCLEOTIDE SEQUENCE</scope>
</reference>
<gene>
    <name evidence="5" type="ORF">Tci_052331</name>
</gene>
<proteinExistence type="predicted"/>
<dbReference type="InterPro" id="IPR042197">
    <property type="entry name" value="Apaf_helical"/>
</dbReference>
<dbReference type="PRINTS" id="PR00364">
    <property type="entry name" value="DISEASERSIST"/>
</dbReference>
<keyword evidence="3" id="KW-0175">Coiled coil</keyword>
<evidence type="ECO:0000256" key="3">
    <source>
        <dbReference type="SAM" id="Coils"/>
    </source>
</evidence>
<dbReference type="InterPro" id="IPR044974">
    <property type="entry name" value="Disease_R_plants"/>
</dbReference>
<dbReference type="Pfam" id="PF00931">
    <property type="entry name" value="NB-ARC"/>
    <property type="match status" value="1"/>
</dbReference>
<dbReference type="PROSITE" id="PS50104">
    <property type="entry name" value="TIR"/>
    <property type="match status" value="1"/>
</dbReference>
<dbReference type="PANTHER" id="PTHR11017">
    <property type="entry name" value="LEUCINE-RICH REPEAT-CONTAINING PROTEIN"/>
    <property type="match status" value="1"/>
</dbReference>
<dbReference type="InterPro" id="IPR002182">
    <property type="entry name" value="NB-ARC"/>
</dbReference>
<sequence length="445" mass="51210">MAIINEIQEEEHQEESKTYDVFLSFRGIDTRLNFTDYLYEALVNENISTFLDEQEIETGEELKPELTRAIKGSRASIIVLSKNYASSSWCLDELVLILEQRKLSKHIVVPIFYHVEPTHVRKQESSFGEALKEHRQRIEAEKNEEKKRQAAHKLESWTEALKEVADLKGKDVNGCREMEFIEEIVKKMRSRLNIHMTTKIPHLIGMESYNNTIRSWMEGGSSNTTEILTIWGMSGIGKTSLANYFFRLHRHEFEKSTFVEDIERKCEQQSSTLVHLQNKLLKDISNKRSVEEDDVQNCMSKIETALLKKRTLVVLDGVDNFEQVHALVGREGFHPGSRIIITTKDGSITDKALLHIKNPPRHTKLALNGLSSKHSLKLFCWHAFGGYSPKEGYEEDTIRASKYCGGHPLALKVLGSFLLNEDADTWSHTFTMLESREFQTNHNQK</sequence>
<dbReference type="SUPFAM" id="SSF52200">
    <property type="entry name" value="Toll/Interleukin receptor TIR domain"/>
    <property type="match status" value="1"/>
</dbReference>
<dbReference type="SUPFAM" id="SSF52540">
    <property type="entry name" value="P-loop containing nucleoside triphosphate hydrolases"/>
    <property type="match status" value="1"/>
</dbReference>
<dbReference type="AlphaFoldDB" id="A0A6L2N2P3"/>
<dbReference type="GO" id="GO:0007165">
    <property type="term" value="P:signal transduction"/>
    <property type="evidence" value="ECO:0007669"/>
    <property type="project" value="InterPro"/>
</dbReference>
<feature type="domain" description="TIR" evidence="4">
    <location>
        <begin position="17"/>
        <end position="192"/>
    </location>
</feature>
<dbReference type="Gene3D" id="1.10.8.430">
    <property type="entry name" value="Helical domain of apoptotic protease-activating factors"/>
    <property type="match status" value="1"/>
</dbReference>
<evidence type="ECO:0000313" key="5">
    <source>
        <dbReference type="EMBL" id="GEU80353.1"/>
    </source>
</evidence>
<keyword evidence="1" id="KW-0433">Leucine-rich repeat</keyword>